<evidence type="ECO:0000256" key="5">
    <source>
        <dbReference type="ARBA" id="ARBA00022692"/>
    </source>
</evidence>
<organism evidence="11 12">
    <name type="scientific">Chironomus riparius</name>
    <dbReference type="NCBI Taxonomy" id="315576"/>
    <lineage>
        <taxon>Eukaryota</taxon>
        <taxon>Metazoa</taxon>
        <taxon>Ecdysozoa</taxon>
        <taxon>Arthropoda</taxon>
        <taxon>Hexapoda</taxon>
        <taxon>Insecta</taxon>
        <taxon>Pterygota</taxon>
        <taxon>Neoptera</taxon>
        <taxon>Endopterygota</taxon>
        <taxon>Diptera</taxon>
        <taxon>Nematocera</taxon>
        <taxon>Chironomoidea</taxon>
        <taxon>Chironomidae</taxon>
        <taxon>Chironominae</taxon>
        <taxon>Chironomus</taxon>
    </lineage>
</organism>
<keyword evidence="4" id="KW-0808">Transferase</keyword>
<comment type="subcellular location">
    <subcellularLocation>
        <location evidence="9">Endomembrane system</location>
        <topology evidence="9">Single-pass membrane protein</topology>
    </subcellularLocation>
    <subcellularLocation>
        <location evidence="1">Membrane</location>
        <topology evidence="1">Single-pass type II membrane protein</topology>
    </subcellularLocation>
</comment>
<keyword evidence="8" id="KW-0472">Membrane</keyword>
<keyword evidence="5" id="KW-0812">Transmembrane</keyword>
<dbReference type="GO" id="GO:0016020">
    <property type="term" value="C:membrane"/>
    <property type="evidence" value="ECO:0007669"/>
    <property type="project" value="UniProtKB-SubCell"/>
</dbReference>
<evidence type="ECO:0000256" key="2">
    <source>
        <dbReference type="ARBA" id="ARBA00008661"/>
    </source>
</evidence>
<keyword evidence="12" id="KW-1185">Reference proteome</keyword>
<gene>
    <name evidence="11" type="ORF">CHIRRI_LOCUS6963</name>
</gene>
<keyword evidence="3" id="KW-0328">Glycosyltransferase</keyword>
<accession>A0A9N9RV33</accession>
<evidence type="ECO:0000256" key="6">
    <source>
        <dbReference type="ARBA" id="ARBA00022968"/>
    </source>
</evidence>
<dbReference type="Proteomes" id="UP001153620">
    <property type="component" value="Chromosome 2"/>
</dbReference>
<dbReference type="GO" id="GO:0012505">
    <property type="term" value="C:endomembrane system"/>
    <property type="evidence" value="ECO:0007669"/>
    <property type="project" value="UniProtKB-SubCell"/>
</dbReference>
<dbReference type="EMBL" id="OU895878">
    <property type="protein sequence ID" value="CAG9804068.1"/>
    <property type="molecule type" value="Genomic_DNA"/>
</dbReference>
<protein>
    <recommendedName>
        <fullName evidence="10">Fringe-like glycosyltransferase domain-containing protein</fullName>
    </recommendedName>
</protein>
<dbReference type="PANTHER" id="PTHR10811">
    <property type="entry name" value="FRINGE-RELATED"/>
    <property type="match status" value="1"/>
</dbReference>
<evidence type="ECO:0000256" key="7">
    <source>
        <dbReference type="ARBA" id="ARBA00022989"/>
    </source>
</evidence>
<sequence length="388" mass="46052">MLKTFMYMKNYRRIMMVFAIFLMYISMYLIHNAYGSLCIIKNSEDNKSNVGDIETASRLYKVNNTNLFADLLMNTTQMQNLRLEQSEESSRDYTNTHGTEWSSNIDLDDIFISIKTTKKYHNTRLKLIIETWFQLARDQIWFFTDDDDQVYQNLTNNHMVQTKCGQGHYRKSLCCKMNKEFDFFLSTSKKFWCHFDDDNYVNIPTLVKVLNDYHAYHEWYLGKPSISSPIEMYMNAAIMSLERNKNHSKDELKRRENEKIKFWFATGGAGFCISRALAIKMMPLASNGKFVAIGDKIRFPDDVTLGFIVEYLLKVPLTVVNPFHSHLERMDHIEMEDFRDQISFSYAHIKDDWNIVKVDRFDTTKDPYRIYSLHCYLFPQFDICKNRQ</sequence>
<evidence type="ECO:0000256" key="4">
    <source>
        <dbReference type="ARBA" id="ARBA00022679"/>
    </source>
</evidence>
<name>A0A9N9RV33_9DIPT</name>
<proteinExistence type="inferred from homology"/>
<evidence type="ECO:0000256" key="1">
    <source>
        <dbReference type="ARBA" id="ARBA00004606"/>
    </source>
</evidence>
<evidence type="ECO:0000256" key="9">
    <source>
        <dbReference type="ARBA" id="ARBA00037847"/>
    </source>
</evidence>
<reference evidence="11" key="2">
    <citation type="submission" date="2022-10" db="EMBL/GenBank/DDBJ databases">
        <authorList>
            <consortium name="ENA_rothamsted_submissions"/>
            <consortium name="culmorum"/>
            <person name="King R."/>
        </authorList>
    </citation>
    <scope>NUCLEOTIDE SEQUENCE</scope>
</reference>
<evidence type="ECO:0000259" key="10">
    <source>
        <dbReference type="Pfam" id="PF02434"/>
    </source>
</evidence>
<dbReference type="Gene3D" id="3.90.550.50">
    <property type="match status" value="1"/>
</dbReference>
<dbReference type="Pfam" id="PF02434">
    <property type="entry name" value="Fringe"/>
    <property type="match status" value="1"/>
</dbReference>
<keyword evidence="6" id="KW-0735">Signal-anchor</keyword>
<evidence type="ECO:0000313" key="11">
    <source>
        <dbReference type="EMBL" id="CAG9804068.1"/>
    </source>
</evidence>
<dbReference type="AlphaFoldDB" id="A0A9N9RV33"/>
<dbReference type="GO" id="GO:0016757">
    <property type="term" value="F:glycosyltransferase activity"/>
    <property type="evidence" value="ECO:0007669"/>
    <property type="project" value="UniProtKB-KW"/>
</dbReference>
<evidence type="ECO:0000256" key="8">
    <source>
        <dbReference type="ARBA" id="ARBA00023136"/>
    </source>
</evidence>
<feature type="domain" description="Fringe-like glycosyltransferase" evidence="10">
    <location>
        <begin position="104"/>
        <end position="369"/>
    </location>
</feature>
<dbReference type="InterPro" id="IPR003378">
    <property type="entry name" value="Fringe-like_glycosylTrfase"/>
</dbReference>
<evidence type="ECO:0000256" key="3">
    <source>
        <dbReference type="ARBA" id="ARBA00022676"/>
    </source>
</evidence>
<reference evidence="11" key="1">
    <citation type="submission" date="2022-01" db="EMBL/GenBank/DDBJ databases">
        <authorList>
            <person name="King R."/>
        </authorList>
    </citation>
    <scope>NUCLEOTIDE SEQUENCE</scope>
</reference>
<evidence type="ECO:0000313" key="12">
    <source>
        <dbReference type="Proteomes" id="UP001153620"/>
    </source>
</evidence>
<dbReference type="OrthoDB" id="8959630at2759"/>
<keyword evidence="7" id="KW-1133">Transmembrane helix</keyword>
<comment type="similarity">
    <text evidence="2">Belongs to the glycosyltransferase 31 family.</text>
</comment>